<dbReference type="AlphaFoldDB" id="A0A183IV11"/>
<organism evidence="3">
    <name type="scientific">Soboliphyme baturini</name>
    <dbReference type="NCBI Taxonomy" id="241478"/>
    <lineage>
        <taxon>Eukaryota</taxon>
        <taxon>Metazoa</taxon>
        <taxon>Ecdysozoa</taxon>
        <taxon>Nematoda</taxon>
        <taxon>Enoplea</taxon>
        <taxon>Dorylaimia</taxon>
        <taxon>Dioctophymatida</taxon>
        <taxon>Dioctophymatoidea</taxon>
        <taxon>Soboliphymatidae</taxon>
        <taxon>Soboliphyme</taxon>
    </lineage>
</organism>
<reference evidence="3" key="1">
    <citation type="submission" date="2016-06" db="UniProtKB">
        <authorList>
            <consortium name="WormBaseParasite"/>
        </authorList>
    </citation>
    <scope>IDENTIFICATION</scope>
</reference>
<evidence type="ECO:0000313" key="3">
    <source>
        <dbReference type="WBParaSite" id="SBAD_0000773701-mRNA-1"/>
    </source>
</evidence>
<gene>
    <name evidence="1" type="ORF">SBAD_LOCUS7458</name>
</gene>
<name>A0A183IV11_9BILA</name>
<evidence type="ECO:0000313" key="2">
    <source>
        <dbReference type="Proteomes" id="UP000270296"/>
    </source>
</evidence>
<protein>
    <submittedName>
        <fullName evidence="3">Neuropeptide-like 1</fullName>
    </submittedName>
</protein>
<keyword evidence="2" id="KW-1185">Reference proteome</keyword>
<accession>A0A183IV11</accession>
<evidence type="ECO:0000313" key="1">
    <source>
        <dbReference type="EMBL" id="VDP13177.1"/>
    </source>
</evidence>
<proteinExistence type="predicted"/>
<sequence length="210" mass="24422">MTKNSYGAQRQLLVDIQPEEIRPRQHRNLLAIVNDEEENWPMEEVVKASESLGDPRWVDQLYRNLAEIAEGYSADGKESADAKMSNRYAAALLARQEGDGQANAMPRFDKRLGARSRLTYSPYLKYFGRNSHFQKRPGGRVFSSSSPWQYFYGGTKYRRGDESLSLYPSDDDDDVFNYPDVEKSEDRIKKLGARFIPFRYYNPYAEYPHY</sequence>
<reference evidence="1 2" key="2">
    <citation type="submission" date="2018-11" db="EMBL/GenBank/DDBJ databases">
        <authorList>
            <consortium name="Pathogen Informatics"/>
        </authorList>
    </citation>
    <scope>NUCLEOTIDE SEQUENCE [LARGE SCALE GENOMIC DNA]</scope>
</reference>
<dbReference type="Proteomes" id="UP000270296">
    <property type="component" value="Unassembled WGS sequence"/>
</dbReference>
<dbReference type="WBParaSite" id="SBAD_0000773701-mRNA-1">
    <property type="protein sequence ID" value="SBAD_0000773701-mRNA-1"/>
    <property type="gene ID" value="SBAD_0000773701"/>
</dbReference>
<dbReference type="EMBL" id="UZAM01010641">
    <property type="protein sequence ID" value="VDP13177.1"/>
    <property type="molecule type" value="Genomic_DNA"/>
</dbReference>